<feature type="domain" description="CRAL-TRIO" evidence="1">
    <location>
        <begin position="56"/>
        <end position="250"/>
    </location>
</feature>
<dbReference type="OrthoDB" id="1434354at2759"/>
<dbReference type="Proteomes" id="UP000325440">
    <property type="component" value="Unassembled WGS sequence"/>
</dbReference>
<dbReference type="SMART" id="SM00516">
    <property type="entry name" value="SEC14"/>
    <property type="match status" value="1"/>
</dbReference>
<evidence type="ECO:0000313" key="3">
    <source>
        <dbReference type="Proteomes" id="UP000325440"/>
    </source>
</evidence>
<sequence length="290" mass="33893">MYSPTVPFSEYLQGEQLKYPELTRDAIETLKKSLANDNLPPITDKKYLAFLHSCYFDLEFAKKTIQKFYGFYSDIPEVFQVLDPLAQEIETNYKCVSIGQMPSVNTDKSERFLFVQLKDYDANLFEYSSIFKYLAMWMDHTLLRYGTCDSIIAVVDSKGLNWRHIIKLPVLLCRQMLLFLETALPIRLKSIHVLNTGSTTQMLMKIIMRFASKELHEKIKLYSPGSEEIFSYVPRKVMPVEIGGLGKSHNHYNDELYNHLIDIRPIFLERNETLNNHRMVQNQPLILENE</sequence>
<dbReference type="EMBL" id="CABPRJ010000480">
    <property type="protein sequence ID" value="VVC28348.1"/>
    <property type="molecule type" value="Genomic_DNA"/>
</dbReference>
<protein>
    <submittedName>
        <fullName evidence="2">Cellular retinaldehyde binding/alpha-tocopherol transport,CRAL/TRIO, N-terminal domain,CRAL-TRIO lipid</fullName>
    </submittedName>
</protein>
<keyword evidence="3" id="KW-1185">Reference proteome</keyword>
<reference evidence="2 3" key="1">
    <citation type="submission" date="2019-08" db="EMBL/GenBank/DDBJ databases">
        <authorList>
            <person name="Alioto T."/>
            <person name="Alioto T."/>
            <person name="Gomez Garrido J."/>
        </authorList>
    </citation>
    <scope>NUCLEOTIDE SEQUENCE [LARGE SCALE GENOMIC DNA]</scope>
</reference>
<accession>A0A5E4M8G8</accession>
<dbReference type="InterPro" id="IPR001251">
    <property type="entry name" value="CRAL-TRIO_dom"/>
</dbReference>
<dbReference type="SUPFAM" id="SSF46938">
    <property type="entry name" value="CRAL/TRIO N-terminal domain"/>
    <property type="match status" value="1"/>
</dbReference>
<dbReference type="InterPro" id="IPR036865">
    <property type="entry name" value="CRAL-TRIO_dom_sf"/>
</dbReference>
<dbReference type="SUPFAM" id="SSF52087">
    <property type="entry name" value="CRAL/TRIO domain"/>
    <property type="match status" value="1"/>
</dbReference>
<dbReference type="Gene3D" id="3.40.525.10">
    <property type="entry name" value="CRAL-TRIO lipid binding domain"/>
    <property type="match status" value="1"/>
</dbReference>
<proteinExistence type="predicted"/>
<dbReference type="PANTHER" id="PTHR10174:SF213">
    <property type="entry name" value="CRAL-TRIO DOMAIN-CONTAINING PROTEIN"/>
    <property type="match status" value="1"/>
</dbReference>
<dbReference type="PROSITE" id="PS50191">
    <property type="entry name" value="CRAL_TRIO"/>
    <property type="match status" value="1"/>
</dbReference>
<dbReference type="CDD" id="cd00170">
    <property type="entry name" value="SEC14"/>
    <property type="match status" value="1"/>
</dbReference>
<dbReference type="GO" id="GO:0016020">
    <property type="term" value="C:membrane"/>
    <property type="evidence" value="ECO:0007669"/>
    <property type="project" value="TreeGrafter"/>
</dbReference>
<evidence type="ECO:0000313" key="2">
    <source>
        <dbReference type="EMBL" id="VVC28348.1"/>
    </source>
</evidence>
<evidence type="ECO:0000259" key="1">
    <source>
        <dbReference type="PROSITE" id="PS50191"/>
    </source>
</evidence>
<dbReference type="Pfam" id="PF00650">
    <property type="entry name" value="CRAL_TRIO"/>
    <property type="match status" value="1"/>
</dbReference>
<dbReference type="AlphaFoldDB" id="A0A5E4M8G8"/>
<dbReference type="PANTHER" id="PTHR10174">
    <property type="entry name" value="ALPHA-TOCOPHEROL TRANSFER PROTEIN-RELATED"/>
    <property type="match status" value="1"/>
</dbReference>
<dbReference type="InterPro" id="IPR036273">
    <property type="entry name" value="CRAL/TRIO_N_dom_sf"/>
</dbReference>
<dbReference type="PRINTS" id="PR00180">
    <property type="entry name" value="CRETINALDHBP"/>
</dbReference>
<name>A0A5E4M8G8_9HEMI</name>
<dbReference type="GO" id="GO:1902936">
    <property type="term" value="F:phosphatidylinositol bisphosphate binding"/>
    <property type="evidence" value="ECO:0007669"/>
    <property type="project" value="TreeGrafter"/>
</dbReference>
<organism evidence="2 3">
    <name type="scientific">Cinara cedri</name>
    <dbReference type="NCBI Taxonomy" id="506608"/>
    <lineage>
        <taxon>Eukaryota</taxon>
        <taxon>Metazoa</taxon>
        <taxon>Ecdysozoa</taxon>
        <taxon>Arthropoda</taxon>
        <taxon>Hexapoda</taxon>
        <taxon>Insecta</taxon>
        <taxon>Pterygota</taxon>
        <taxon>Neoptera</taxon>
        <taxon>Paraneoptera</taxon>
        <taxon>Hemiptera</taxon>
        <taxon>Sternorrhyncha</taxon>
        <taxon>Aphidomorpha</taxon>
        <taxon>Aphidoidea</taxon>
        <taxon>Aphididae</taxon>
        <taxon>Lachninae</taxon>
        <taxon>Cinara</taxon>
    </lineage>
</organism>
<gene>
    <name evidence="2" type="ORF">CINCED_3A011160</name>
</gene>